<gene>
    <name evidence="2" type="ORF">EO081_03975</name>
</gene>
<dbReference type="OrthoDB" id="7474994at2"/>
<evidence type="ECO:0000256" key="1">
    <source>
        <dbReference type="SAM" id="MobiDB-lite"/>
    </source>
</evidence>
<protein>
    <submittedName>
        <fullName evidence="2">Uncharacterized protein</fullName>
    </submittedName>
</protein>
<proteinExistence type="predicted"/>
<dbReference type="EMBL" id="SDPT01000001">
    <property type="protein sequence ID" value="RXZ34825.1"/>
    <property type="molecule type" value="Genomic_DNA"/>
</dbReference>
<name>A0A4Q2IW55_9SPHN</name>
<reference evidence="2 3" key="1">
    <citation type="submission" date="2019-01" db="EMBL/GenBank/DDBJ databases">
        <title>Sphingomonas mucosissima sp. nov. and Sphingomonas desiccabilis sp. nov., from biological soil crusts in the Colorado Plateau, USA.</title>
        <authorList>
            <person name="Zhu D."/>
        </authorList>
    </citation>
    <scope>NUCLEOTIDE SEQUENCE [LARGE SCALE GENOMIC DNA]</scope>
    <source>
        <strain evidence="2 3">CP1D</strain>
    </source>
</reference>
<feature type="region of interest" description="Disordered" evidence="1">
    <location>
        <begin position="1"/>
        <end position="34"/>
    </location>
</feature>
<accession>A0A4Q2IW55</accession>
<dbReference type="AlphaFoldDB" id="A0A4Q2IW55"/>
<sequence length="62" mass="6853">MTDSAPDPVTLRMAARLPTARASRPRSVDQRDGLERLGAERALKQLAKDLEATADHLDRKGR</sequence>
<comment type="caution">
    <text evidence="2">The sequence shown here is derived from an EMBL/GenBank/DDBJ whole genome shotgun (WGS) entry which is preliminary data.</text>
</comment>
<dbReference type="Proteomes" id="UP000292347">
    <property type="component" value="Unassembled WGS sequence"/>
</dbReference>
<evidence type="ECO:0000313" key="2">
    <source>
        <dbReference type="EMBL" id="RXZ34825.1"/>
    </source>
</evidence>
<evidence type="ECO:0000313" key="3">
    <source>
        <dbReference type="Proteomes" id="UP000292347"/>
    </source>
</evidence>
<organism evidence="2 3">
    <name type="scientific">Sphingomonas desiccabilis</name>
    <dbReference type="NCBI Taxonomy" id="429134"/>
    <lineage>
        <taxon>Bacteria</taxon>
        <taxon>Pseudomonadati</taxon>
        <taxon>Pseudomonadota</taxon>
        <taxon>Alphaproteobacteria</taxon>
        <taxon>Sphingomonadales</taxon>
        <taxon>Sphingomonadaceae</taxon>
        <taxon>Sphingomonas</taxon>
    </lineage>
</organism>
<keyword evidence="3" id="KW-1185">Reference proteome</keyword>